<keyword evidence="1" id="KW-0677">Repeat</keyword>
<gene>
    <name evidence="5" type="ORF">CEP54_016298</name>
</gene>
<dbReference type="EMBL" id="NKCI01000611">
    <property type="protein sequence ID" value="RSL39567.1"/>
    <property type="molecule type" value="Genomic_DNA"/>
</dbReference>
<dbReference type="AlphaFoldDB" id="A0A428NFI2"/>
<name>A0A428NFI2_9HYPO</name>
<dbReference type="Pfam" id="PF24883">
    <property type="entry name" value="NPHP3_N"/>
    <property type="match status" value="1"/>
</dbReference>
<evidence type="ECO:0000313" key="5">
    <source>
        <dbReference type="EMBL" id="RSL39567.1"/>
    </source>
</evidence>
<keyword evidence="2" id="KW-0812">Transmembrane</keyword>
<dbReference type="Gene3D" id="3.40.50.1820">
    <property type="entry name" value="alpha/beta hydrolase"/>
    <property type="match status" value="1"/>
</dbReference>
<dbReference type="InterPro" id="IPR027417">
    <property type="entry name" value="P-loop_NTPase"/>
</dbReference>
<evidence type="ECO:0000256" key="1">
    <source>
        <dbReference type="ARBA" id="ARBA00022737"/>
    </source>
</evidence>
<keyword evidence="2" id="KW-1133">Transmembrane helix</keyword>
<evidence type="ECO:0000256" key="2">
    <source>
        <dbReference type="SAM" id="Phobius"/>
    </source>
</evidence>
<evidence type="ECO:0000259" key="4">
    <source>
        <dbReference type="Pfam" id="PF24883"/>
    </source>
</evidence>
<dbReference type="InterPro" id="IPR000073">
    <property type="entry name" value="AB_hydrolase_1"/>
</dbReference>
<dbReference type="InterPro" id="IPR029058">
    <property type="entry name" value="AB_hydrolase_fold"/>
</dbReference>
<dbReference type="PANTHER" id="PTHR12277">
    <property type="entry name" value="ALPHA/BETA HYDROLASE DOMAIN-CONTAINING PROTEIN"/>
    <property type="match status" value="1"/>
</dbReference>
<accession>A0A428NFI2</accession>
<feature type="transmembrane region" description="Helical" evidence="2">
    <location>
        <begin position="12"/>
        <end position="34"/>
    </location>
</feature>
<organism evidence="5 6">
    <name type="scientific">Fusarium duplospermum</name>
    <dbReference type="NCBI Taxonomy" id="1325734"/>
    <lineage>
        <taxon>Eukaryota</taxon>
        <taxon>Fungi</taxon>
        <taxon>Dikarya</taxon>
        <taxon>Ascomycota</taxon>
        <taxon>Pezizomycotina</taxon>
        <taxon>Sordariomycetes</taxon>
        <taxon>Hypocreomycetidae</taxon>
        <taxon>Hypocreales</taxon>
        <taxon>Nectriaceae</taxon>
        <taxon>Fusarium</taxon>
        <taxon>Fusarium solani species complex</taxon>
    </lineage>
</organism>
<evidence type="ECO:0008006" key="7">
    <source>
        <dbReference type="Google" id="ProtNLM"/>
    </source>
</evidence>
<dbReference type="Proteomes" id="UP000288168">
    <property type="component" value="Unassembled WGS sequence"/>
</dbReference>
<keyword evidence="6" id="KW-1185">Reference proteome</keyword>
<dbReference type="Pfam" id="PF12697">
    <property type="entry name" value="Abhydrolase_6"/>
    <property type="match status" value="1"/>
</dbReference>
<reference evidence="5 6" key="1">
    <citation type="submission" date="2017-06" db="EMBL/GenBank/DDBJ databases">
        <title>Comparative genomic analysis of Ambrosia Fusariam Clade fungi.</title>
        <authorList>
            <person name="Stajich J.E."/>
            <person name="Carrillo J."/>
            <person name="Kijimoto T."/>
            <person name="Eskalen A."/>
            <person name="O'Donnell K."/>
            <person name="Kasson M."/>
        </authorList>
    </citation>
    <scope>NUCLEOTIDE SEQUENCE [LARGE SCALE GENOMIC DNA]</scope>
    <source>
        <strain evidence="5 6">NRRL62584</strain>
    </source>
</reference>
<keyword evidence="2" id="KW-0472">Membrane</keyword>
<feature type="domain" description="Nephrocystin 3-like N-terminal" evidence="4">
    <location>
        <begin position="407"/>
        <end position="566"/>
    </location>
</feature>
<feature type="domain" description="AB hydrolase-1" evidence="3">
    <location>
        <begin position="130"/>
        <end position="276"/>
    </location>
</feature>
<protein>
    <recommendedName>
        <fullName evidence="7">NACHT domain-containing protein</fullName>
    </recommendedName>
</protein>
<dbReference type="SUPFAM" id="SSF52540">
    <property type="entry name" value="P-loop containing nucleoside triphosphate hydrolases"/>
    <property type="match status" value="1"/>
</dbReference>
<evidence type="ECO:0000313" key="6">
    <source>
        <dbReference type="Proteomes" id="UP000288168"/>
    </source>
</evidence>
<comment type="caution">
    <text evidence="5">The sequence shown here is derived from an EMBL/GenBank/DDBJ whole genome shotgun (WGS) entry which is preliminary data.</text>
</comment>
<dbReference type="Gene3D" id="3.40.50.300">
    <property type="entry name" value="P-loop containing nucleotide triphosphate hydrolases"/>
    <property type="match status" value="1"/>
</dbReference>
<dbReference type="SUPFAM" id="SSF53474">
    <property type="entry name" value="alpha/beta-Hydrolases"/>
    <property type="match status" value="1"/>
</dbReference>
<dbReference type="STRING" id="1325734.A0A428NFI2"/>
<evidence type="ECO:0000259" key="3">
    <source>
        <dbReference type="Pfam" id="PF12697"/>
    </source>
</evidence>
<dbReference type="PANTHER" id="PTHR12277:SF81">
    <property type="entry name" value="PROTEIN ABHD13"/>
    <property type="match status" value="1"/>
</dbReference>
<dbReference type="OrthoDB" id="446723at2759"/>
<proteinExistence type="predicted"/>
<sequence>MSNSALRPTMLALGLALGIPAVLYFGILGALVVAPSLQAHLIYLHKVTLTWSKDLNVPEQFGFAHHQVTPFYLATPDGVNLHTWHVLPLATYQANQQALLAQGPEAGLVEDFEQTMNFRLLKENPDARLVLYFHGTSGTMGSGWRPDSYRSLYSADPVNIHVLTFDYRGYGKSTGYPSEAGVITDALTVADWAINTAGISPERIVIFGQSLGSAVAIALINEIAQRQPSVHFAGLVVTATFQDIPQLTATYRIGGFIPVLSPVAKIKPLFRFFSQRLTSKWNNLHRIREFVKGAERYDITFLHAEDDTDIPMEHSIKLYREAVRVAESPKNTTEDEGALLEKIDRRKERRGEGGSITNLLNGPIPIADDSARIPDLPHSPEVELESQLNDDQDKCLVETRVGVLRDVEAWVDDPKGKLIWWLAGKTGTGNSTLARTIALNLRSKNQLGASFFFRNRQSCRNASTLVTSLAYQLAKYAPVLAKAMLAAIANDGDPAKLEKGRVIQWEKLMLEPVSLLKTQASSQKTVVIVIDALDECEQISDIKSVLQLLAMSERSEIRLRVLLASRTDRLIEEECRKKSLSSLFFYFDLGEIPRPIVDGDISKLIRHDLDILKARIREYSLPTDFLDEGVIEQLTKKSDGLFIYAKVACRYISGDDNPGQQSTTPKERLNLVLSDQRFQDLDSLYAEILAQAVRGDNESHLTKQLRQVLEVLIAVYEPVPERAFSKMCPGGLGPFLVRARLGSLQSVLIARDKLV</sequence>
<dbReference type="InterPro" id="IPR056884">
    <property type="entry name" value="NPHP3-like_N"/>
</dbReference>